<evidence type="ECO:0000313" key="1">
    <source>
        <dbReference type="EMBL" id="GAA2612629.1"/>
    </source>
</evidence>
<accession>A0ABP6CBS2</accession>
<evidence type="ECO:0000313" key="2">
    <source>
        <dbReference type="Proteomes" id="UP001501509"/>
    </source>
</evidence>
<gene>
    <name evidence="1" type="ORF">GCM10010411_54260</name>
</gene>
<reference evidence="2" key="1">
    <citation type="journal article" date="2019" name="Int. J. Syst. Evol. Microbiol.">
        <title>The Global Catalogue of Microorganisms (GCM) 10K type strain sequencing project: providing services to taxonomists for standard genome sequencing and annotation.</title>
        <authorList>
            <consortium name="The Broad Institute Genomics Platform"/>
            <consortium name="The Broad Institute Genome Sequencing Center for Infectious Disease"/>
            <person name="Wu L."/>
            <person name="Ma J."/>
        </authorList>
    </citation>
    <scope>NUCLEOTIDE SEQUENCE [LARGE SCALE GENOMIC DNA]</scope>
    <source>
        <strain evidence="2">JCM 6833</strain>
    </source>
</reference>
<proteinExistence type="predicted"/>
<sequence>MSDLVDDSGPQTIQPNTWTPLLGTDAELLVDGITEAVQVETETLRSSNGDVTIQFTLSLNGVHLALRAPG</sequence>
<protein>
    <recommendedName>
        <fullName evidence="3">Halobacterial output domain-containing protein</fullName>
    </recommendedName>
</protein>
<keyword evidence="2" id="KW-1185">Reference proteome</keyword>
<organism evidence="1 2">
    <name type="scientific">Actinomadura fulvescens</name>
    <dbReference type="NCBI Taxonomy" id="46160"/>
    <lineage>
        <taxon>Bacteria</taxon>
        <taxon>Bacillati</taxon>
        <taxon>Actinomycetota</taxon>
        <taxon>Actinomycetes</taxon>
        <taxon>Streptosporangiales</taxon>
        <taxon>Thermomonosporaceae</taxon>
        <taxon>Actinomadura</taxon>
    </lineage>
</organism>
<evidence type="ECO:0008006" key="3">
    <source>
        <dbReference type="Google" id="ProtNLM"/>
    </source>
</evidence>
<dbReference type="RefSeq" id="WP_344545261.1">
    <property type="nucleotide sequence ID" value="NZ_BAAATD010000007.1"/>
</dbReference>
<dbReference type="EMBL" id="BAAATD010000007">
    <property type="protein sequence ID" value="GAA2612629.1"/>
    <property type="molecule type" value="Genomic_DNA"/>
</dbReference>
<name>A0ABP6CBS2_9ACTN</name>
<comment type="caution">
    <text evidence="1">The sequence shown here is derived from an EMBL/GenBank/DDBJ whole genome shotgun (WGS) entry which is preliminary data.</text>
</comment>
<dbReference type="Proteomes" id="UP001501509">
    <property type="component" value="Unassembled WGS sequence"/>
</dbReference>